<proteinExistence type="predicted"/>
<reference evidence="1 2" key="1">
    <citation type="submission" date="2016-03" db="EMBL/GenBank/DDBJ databases">
        <title>Choanephora cucurbitarum.</title>
        <authorList>
            <person name="Min B."/>
            <person name="Park H."/>
            <person name="Park J.-H."/>
            <person name="Shin H.-D."/>
            <person name="Choi I.-G."/>
        </authorList>
    </citation>
    <scope>NUCLEOTIDE SEQUENCE [LARGE SCALE GENOMIC DNA]</scope>
    <source>
        <strain evidence="1 2">KUS-F28377</strain>
    </source>
</reference>
<name>A0A1C7NKY5_9FUNG</name>
<dbReference type="InParanoid" id="A0A1C7NKY5"/>
<dbReference type="AlphaFoldDB" id="A0A1C7NKY5"/>
<accession>A0A1C7NKY5</accession>
<evidence type="ECO:0000313" key="1">
    <source>
        <dbReference type="EMBL" id="OBZ89725.1"/>
    </source>
</evidence>
<comment type="caution">
    <text evidence="1">The sequence shown here is derived from an EMBL/GenBank/DDBJ whole genome shotgun (WGS) entry which is preliminary data.</text>
</comment>
<dbReference type="EMBL" id="LUGH01000081">
    <property type="protein sequence ID" value="OBZ89725.1"/>
    <property type="molecule type" value="Genomic_DNA"/>
</dbReference>
<protein>
    <submittedName>
        <fullName evidence="1">Uncharacterized protein</fullName>
    </submittedName>
</protein>
<sequence length="83" mass="9838">MTDSVIPRKGDSIFYCSLIITGAYLTPYKYVEWVICIDHYYPFLVIMFNTHQLMKVHSLIILETFRSYEGPNRDDDIGFVFIY</sequence>
<dbReference type="Proteomes" id="UP000093000">
    <property type="component" value="Unassembled WGS sequence"/>
</dbReference>
<evidence type="ECO:0000313" key="2">
    <source>
        <dbReference type="Proteomes" id="UP000093000"/>
    </source>
</evidence>
<keyword evidence="2" id="KW-1185">Reference proteome</keyword>
<gene>
    <name evidence="1" type="ORF">A0J61_02233</name>
</gene>
<organism evidence="1 2">
    <name type="scientific">Choanephora cucurbitarum</name>
    <dbReference type="NCBI Taxonomy" id="101091"/>
    <lineage>
        <taxon>Eukaryota</taxon>
        <taxon>Fungi</taxon>
        <taxon>Fungi incertae sedis</taxon>
        <taxon>Mucoromycota</taxon>
        <taxon>Mucoromycotina</taxon>
        <taxon>Mucoromycetes</taxon>
        <taxon>Mucorales</taxon>
        <taxon>Mucorineae</taxon>
        <taxon>Choanephoraceae</taxon>
        <taxon>Choanephoroideae</taxon>
        <taxon>Choanephora</taxon>
    </lineage>
</organism>